<dbReference type="EMBL" id="QXDF01000001">
    <property type="protein sequence ID" value="RIA55140.1"/>
    <property type="molecule type" value="Genomic_DNA"/>
</dbReference>
<organism evidence="7 8">
    <name type="scientific">Dichotomicrobium thermohalophilum</name>
    <dbReference type="NCBI Taxonomy" id="933063"/>
    <lineage>
        <taxon>Bacteria</taxon>
        <taxon>Pseudomonadati</taxon>
        <taxon>Pseudomonadota</taxon>
        <taxon>Alphaproteobacteria</taxon>
        <taxon>Hyphomicrobiales</taxon>
        <taxon>Hyphomicrobiaceae</taxon>
        <taxon>Dichotomicrobium</taxon>
    </lineage>
</organism>
<dbReference type="OrthoDB" id="385012at2"/>
<protein>
    <submittedName>
        <fullName evidence="7">Putative effector of murein hydrolase LrgA (UPF0299 family)</fullName>
    </submittedName>
</protein>
<evidence type="ECO:0000313" key="8">
    <source>
        <dbReference type="Proteomes" id="UP000266273"/>
    </source>
</evidence>
<keyword evidence="8" id="KW-1185">Reference proteome</keyword>
<proteinExistence type="predicted"/>
<keyword evidence="2" id="KW-1003">Cell membrane</keyword>
<evidence type="ECO:0000256" key="4">
    <source>
        <dbReference type="ARBA" id="ARBA00022989"/>
    </source>
</evidence>
<sequence length="117" mass="12168">MLGYLTLILVCQLIGELFVTALALPVPGPVAGMAILFAGLVARGGIPEDLGNVADVLLKNLSLLFIPAGVGVMLHVQLLQREWLSLTAALIVSTLLTIGVTAAIMAWLRPGGPEKGE</sequence>
<dbReference type="PANTHER" id="PTHR33931:SF2">
    <property type="entry name" value="HOLIN-LIKE PROTEIN CIDA"/>
    <property type="match status" value="1"/>
</dbReference>
<reference evidence="7 8" key="1">
    <citation type="submission" date="2018-08" db="EMBL/GenBank/DDBJ databases">
        <title>Genomic Encyclopedia of Archaeal and Bacterial Type Strains, Phase II (KMG-II): from individual species to whole genera.</title>
        <authorList>
            <person name="Goeker M."/>
        </authorList>
    </citation>
    <scope>NUCLEOTIDE SEQUENCE [LARGE SCALE GENOMIC DNA]</scope>
    <source>
        <strain evidence="7 8">DSM 5002</strain>
    </source>
</reference>
<evidence type="ECO:0000256" key="2">
    <source>
        <dbReference type="ARBA" id="ARBA00022475"/>
    </source>
</evidence>
<dbReference type="Pfam" id="PF03788">
    <property type="entry name" value="LrgA"/>
    <property type="match status" value="1"/>
</dbReference>
<gene>
    <name evidence="7" type="ORF">BXY53_0193</name>
</gene>
<evidence type="ECO:0000256" key="3">
    <source>
        <dbReference type="ARBA" id="ARBA00022692"/>
    </source>
</evidence>
<evidence type="ECO:0000313" key="7">
    <source>
        <dbReference type="EMBL" id="RIA55140.1"/>
    </source>
</evidence>
<feature type="transmembrane region" description="Helical" evidence="6">
    <location>
        <begin position="57"/>
        <end position="76"/>
    </location>
</feature>
<dbReference type="Proteomes" id="UP000266273">
    <property type="component" value="Unassembled WGS sequence"/>
</dbReference>
<evidence type="ECO:0000256" key="5">
    <source>
        <dbReference type="ARBA" id="ARBA00023136"/>
    </source>
</evidence>
<comment type="caution">
    <text evidence="7">The sequence shown here is derived from an EMBL/GenBank/DDBJ whole genome shotgun (WGS) entry which is preliminary data.</text>
</comment>
<evidence type="ECO:0000256" key="6">
    <source>
        <dbReference type="SAM" id="Phobius"/>
    </source>
</evidence>
<dbReference type="GO" id="GO:0016787">
    <property type="term" value="F:hydrolase activity"/>
    <property type="evidence" value="ECO:0007669"/>
    <property type="project" value="UniProtKB-KW"/>
</dbReference>
<evidence type="ECO:0000256" key="1">
    <source>
        <dbReference type="ARBA" id="ARBA00004651"/>
    </source>
</evidence>
<dbReference type="RefSeq" id="WP_119060086.1">
    <property type="nucleotide sequence ID" value="NZ_QXDF01000001.1"/>
</dbReference>
<keyword evidence="7" id="KW-0378">Hydrolase</keyword>
<keyword evidence="4 6" id="KW-1133">Transmembrane helix</keyword>
<dbReference type="PANTHER" id="PTHR33931">
    <property type="entry name" value="HOLIN-LIKE PROTEIN CIDA-RELATED"/>
    <property type="match status" value="1"/>
</dbReference>
<name>A0A397Q0V5_9HYPH</name>
<dbReference type="InterPro" id="IPR005538">
    <property type="entry name" value="LrgA/CidA"/>
</dbReference>
<dbReference type="GO" id="GO:0005886">
    <property type="term" value="C:plasma membrane"/>
    <property type="evidence" value="ECO:0007669"/>
    <property type="project" value="UniProtKB-SubCell"/>
</dbReference>
<feature type="transmembrane region" description="Helical" evidence="6">
    <location>
        <begin position="83"/>
        <end position="108"/>
    </location>
</feature>
<keyword evidence="5 6" id="KW-0472">Membrane</keyword>
<dbReference type="AlphaFoldDB" id="A0A397Q0V5"/>
<accession>A0A397Q0V5</accession>
<comment type="subcellular location">
    <subcellularLocation>
        <location evidence="1">Cell membrane</location>
        <topology evidence="1">Multi-pass membrane protein</topology>
    </subcellularLocation>
</comment>
<keyword evidence="3 6" id="KW-0812">Transmembrane</keyword>